<protein>
    <submittedName>
        <fullName evidence="2">Iron-sulfur cluster biosynthesis family protein</fullName>
    </submittedName>
</protein>
<dbReference type="Pfam" id="PF01521">
    <property type="entry name" value="Fe-S_biosyn"/>
    <property type="match status" value="1"/>
</dbReference>
<keyword evidence="3" id="KW-1185">Reference proteome</keyword>
<dbReference type="Proteomes" id="UP000266016">
    <property type="component" value="Unassembled WGS sequence"/>
</dbReference>
<evidence type="ECO:0000313" key="2">
    <source>
        <dbReference type="EMBL" id="RID89309.1"/>
    </source>
</evidence>
<dbReference type="EMBL" id="QWVS01000002">
    <property type="protein sequence ID" value="RID89309.1"/>
    <property type="molecule type" value="Genomic_DNA"/>
</dbReference>
<sequence length="106" mass="12299">MYIEWTEKALTKVTEKMNGVSGYLLLKYDTDDCGCAVNGVTVLWLVQELDADFEKIDTNGPTIYVEKSKMIYLDEMMKFDFVESANCFMLKSPNEILNPRLSFYRK</sequence>
<dbReference type="Gene3D" id="2.60.300.12">
    <property type="entry name" value="HesB-like domain"/>
    <property type="match status" value="1"/>
</dbReference>
<feature type="domain" description="Core" evidence="1">
    <location>
        <begin position="1"/>
        <end position="102"/>
    </location>
</feature>
<name>A0A398BFY7_9BACI</name>
<comment type="caution">
    <text evidence="2">The sequence shown here is derived from an EMBL/GenBank/DDBJ whole genome shotgun (WGS) entry which is preliminary data.</text>
</comment>
<dbReference type="InterPro" id="IPR000361">
    <property type="entry name" value="ATAP_core_dom"/>
</dbReference>
<accession>A0A398BFY7</accession>
<gene>
    <name evidence="2" type="ORF">D1953_01725</name>
</gene>
<evidence type="ECO:0000259" key="1">
    <source>
        <dbReference type="Pfam" id="PF01521"/>
    </source>
</evidence>
<evidence type="ECO:0000313" key="3">
    <source>
        <dbReference type="Proteomes" id="UP000266016"/>
    </source>
</evidence>
<dbReference type="SUPFAM" id="SSF89360">
    <property type="entry name" value="HesB-like domain"/>
    <property type="match status" value="1"/>
</dbReference>
<dbReference type="AlphaFoldDB" id="A0A398BFY7"/>
<dbReference type="InterPro" id="IPR035903">
    <property type="entry name" value="HesB-like_dom_sf"/>
</dbReference>
<proteinExistence type="predicted"/>
<dbReference type="RefSeq" id="WP_119115418.1">
    <property type="nucleotide sequence ID" value="NZ_QWVS01000002.1"/>
</dbReference>
<reference evidence="2 3" key="1">
    <citation type="submission" date="2018-08" db="EMBL/GenBank/DDBJ databases">
        <title>Bacillus jemisoniae sp. nov., Bacillus chryseoplanitiae sp. nov., Bacillus resnikiae sp. nov., and Bacillus frankliniae sp. nov., isolated from Viking spacecraft and associated surfaces.</title>
        <authorList>
            <person name="Seuylemezian A."/>
            <person name="Vaishampayan P."/>
        </authorList>
    </citation>
    <scope>NUCLEOTIDE SEQUENCE [LARGE SCALE GENOMIC DNA]</scope>
    <source>
        <strain evidence="2 3">MA001</strain>
    </source>
</reference>
<organism evidence="2 3">
    <name type="scientific">Peribacillus asahii</name>
    <dbReference type="NCBI Taxonomy" id="228899"/>
    <lineage>
        <taxon>Bacteria</taxon>
        <taxon>Bacillati</taxon>
        <taxon>Bacillota</taxon>
        <taxon>Bacilli</taxon>
        <taxon>Bacillales</taxon>
        <taxon>Bacillaceae</taxon>
        <taxon>Peribacillus</taxon>
    </lineage>
</organism>